<dbReference type="AlphaFoldDB" id="A0A9W6GFN5"/>
<dbReference type="EMBL" id="BSDX01000001">
    <property type="protein sequence ID" value="GLI52986.1"/>
    <property type="molecule type" value="Genomic_DNA"/>
</dbReference>
<accession>A0A9W6GFN5</accession>
<reference evidence="1" key="1">
    <citation type="submission" date="2022-12" db="EMBL/GenBank/DDBJ databases">
        <title>Reference genome sequencing for broad-spectrum identification of bacterial and archaeal isolates by mass spectrometry.</title>
        <authorList>
            <person name="Sekiguchi Y."/>
            <person name="Tourlousse D.M."/>
        </authorList>
    </citation>
    <scope>NUCLEOTIDE SEQUENCE</scope>
    <source>
        <strain evidence="1">TSL-P1</strain>
    </source>
</reference>
<organism evidence="1 2">
    <name type="scientific">Thermodesulfovibrio yellowstonii</name>
    <dbReference type="NCBI Taxonomy" id="28262"/>
    <lineage>
        <taxon>Bacteria</taxon>
        <taxon>Pseudomonadati</taxon>
        <taxon>Nitrospirota</taxon>
        <taxon>Thermodesulfovibrionia</taxon>
        <taxon>Thermodesulfovibrionales</taxon>
        <taxon>Thermodesulfovibrionaceae</taxon>
        <taxon>Thermodesulfovibrio</taxon>
    </lineage>
</organism>
<dbReference type="Proteomes" id="UP001144297">
    <property type="component" value="Unassembled WGS sequence"/>
</dbReference>
<name>A0A9W6GFN5_9BACT</name>
<evidence type="ECO:0008006" key="3">
    <source>
        <dbReference type="Google" id="ProtNLM"/>
    </source>
</evidence>
<keyword evidence="2" id="KW-1185">Reference proteome</keyword>
<sequence length="71" mass="8477">MPIEFGENRAVFRDVVTIEEAEPLFEWLLNVEEAIVDMSECEHIHTAVLQLILLFVKKLRLQDSEKFNRWF</sequence>
<gene>
    <name evidence="1" type="ORF">TISLANDTSLP1_06790</name>
</gene>
<proteinExistence type="predicted"/>
<evidence type="ECO:0000313" key="1">
    <source>
        <dbReference type="EMBL" id="GLI52986.1"/>
    </source>
</evidence>
<comment type="caution">
    <text evidence="1">The sequence shown here is derived from an EMBL/GenBank/DDBJ whole genome shotgun (WGS) entry which is preliminary data.</text>
</comment>
<evidence type="ECO:0000313" key="2">
    <source>
        <dbReference type="Proteomes" id="UP001144297"/>
    </source>
</evidence>
<protein>
    <recommendedName>
        <fullName evidence="3">STAS domain-containing protein</fullName>
    </recommendedName>
</protein>